<sequence length="130" mass="13522">MFIGLHGCGESKTVCDCEMGGFVIVHAPKGEVTEIALTGAACRDAKANCTDDRRGGDRFIAGCEQYTIAGTAAGECSVHVRTKTNGTREEVRTIEDHRDQGCCGGFEVAPSSAWEIPIGDAGVSPVTDGG</sequence>
<gene>
    <name evidence="1" type="ORF">AKJ09_08186</name>
</gene>
<dbReference type="AlphaFoldDB" id="A0A0K1Q714"/>
<dbReference type="Proteomes" id="UP000064967">
    <property type="component" value="Chromosome"/>
</dbReference>
<evidence type="ECO:0000313" key="1">
    <source>
        <dbReference type="EMBL" id="AKV01523.1"/>
    </source>
</evidence>
<dbReference type="EMBL" id="CP012333">
    <property type="protein sequence ID" value="AKV01523.1"/>
    <property type="molecule type" value="Genomic_DNA"/>
</dbReference>
<dbReference type="KEGG" id="llu:AKJ09_08186"/>
<accession>A0A0K1Q714</accession>
<keyword evidence="2" id="KW-1185">Reference proteome</keyword>
<organism evidence="1 2">
    <name type="scientific">Labilithrix luteola</name>
    <dbReference type="NCBI Taxonomy" id="1391654"/>
    <lineage>
        <taxon>Bacteria</taxon>
        <taxon>Pseudomonadati</taxon>
        <taxon>Myxococcota</taxon>
        <taxon>Polyangia</taxon>
        <taxon>Polyangiales</taxon>
        <taxon>Labilitrichaceae</taxon>
        <taxon>Labilithrix</taxon>
    </lineage>
</organism>
<reference evidence="1 2" key="1">
    <citation type="submission" date="2015-08" db="EMBL/GenBank/DDBJ databases">
        <authorList>
            <person name="Babu N.S."/>
            <person name="Beckwith C.J."/>
            <person name="Beseler K.G."/>
            <person name="Brison A."/>
            <person name="Carone J.V."/>
            <person name="Caskin T.P."/>
            <person name="Diamond M."/>
            <person name="Durham M.E."/>
            <person name="Foxe J.M."/>
            <person name="Go M."/>
            <person name="Henderson B.A."/>
            <person name="Jones I.B."/>
            <person name="McGettigan J.A."/>
            <person name="Micheletti S.J."/>
            <person name="Nasrallah M.E."/>
            <person name="Ortiz D."/>
            <person name="Piller C.R."/>
            <person name="Privatt S.R."/>
            <person name="Schneider S.L."/>
            <person name="Sharp S."/>
            <person name="Smith T.C."/>
            <person name="Stanton J.D."/>
            <person name="Ullery H.E."/>
            <person name="Wilson R.J."/>
            <person name="Serrano M.G."/>
            <person name="Buck G."/>
            <person name="Lee V."/>
            <person name="Wang Y."/>
            <person name="Carvalho R."/>
            <person name="Voegtly L."/>
            <person name="Shi R."/>
            <person name="Duckworth R."/>
            <person name="Johnson A."/>
            <person name="Loviza R."/>
            <person name="Walstead R."/>
            <person name="Shah Z."/>
            <person name="Kiflezghi M."/>
            <person name="Wade K."/>
            <person name="Ball S.L."/>
            <person name="Bradley K.W."/>
            <person name="Asai D.J."/>
            <person name="Bowman C.A."/>
            <person name="Russell D.A."/>
            <person name="Pope W.H."/>
            <person name="Jacobs-Sera D."/>
            <person name="Hendrix R.W."/>
            <person name="Hatfull G.F."/>
        </authorList>
    </citation>
    <scope>NUCLEOTIDE SEQUENCE [LARGE SCALE GENOMIC DNA]</scope>
    <source>
        <strain evidence="1 2">DSM 27648</strain>
    </source>
</reference>
<protein>
    <submittedName>
        <fullName evidence="1">Uncharacterized protein</fullName>
    </submittedName>
</protein>
<name>A0A0K1Q714_9BACT</name>
<evidence type="ECO:0000313" key="2">
    <source>
        <dbReference type="Proteomes" id="UP000064967"/>
    </source>
</evidence>
<proteinExistence type="predicted"/>